<dbReference type="EMBL" id="AP028911">
    <property type="protein sequence ID" value="BES91660.1"/>
    <property type="molecule type" value="Genomic_DNA"/>
</dbReference>
<proteinExistence type="predicted"/>
<reference evidence="2 3" key="1">
    <citation type="submission" date="2023-09" db="EMBL/GenBank/DDBJ databases">
        <title>Nesidiocoris tenuis whole genome shotgun sequence.</title>
        <authorList>
            <person name="Shibata T."/>
            <person name="Shimoda M."/>
            <person name="Kobayashi T."/>
            <person name="Uehara T."/>
        </authorList>
    </citation>
    <scope>NUCLEOTIDE SEQUENCE [LARGE SCALE GENOMIC DNA]</scope>
    <source>
        <strain evidence="2 3">Japan</strain>
    </source>
</reference>
<evidence type="ECO:0000313" key="3">
    <source>
        <dbReference type="Proteomes" id="UP001307889"/>
    </source>
</evidence>
<gene>
    <name evidence="2" type="ORF">NTJ_04471</name>
</gene>
<feature type="region of interest" description="Disordered" evidence="1">
    <location>
        <begin position="20"/>
        <end position="117"/>
    </location>
</feature>
<name>A0ABN7AHC2_9HEMI</name>
<evidence type="ECO:0000256" key="1">
    <source>
        <dbReference type="SAM" id="MobiDB-lite"/>
    </source>
</evidence>
<feature type="compositionally biased region" description="Basic and acidic residues" evidence="1">
    <location>
        <begin position="20"/>
        <end position="42"/>
    </location>
</feature>
<feature type="compositionally biased region" description="Basic residues" evidence="1">
    <location>
        <begin position="66"/>
        <end position="86"/>
    </location>
</feature>
<protein>
    <submittedName>
        <fullName evidence="2">Uncharacterized protein</fullName>
    </submittedName>
</protein>
<keyword evidence="3" id="KW-1185">Reference proteome</keyword>
<dbReference type="Proteomes" id="UP001307889">
    <property type="component" value="Chromosome 3"/>
</dbReference>
<feature type="compositionally biased region" description="Basic and acidic residues" evidence="1">
    <location>
        <begin position="49"/>
        <end position="65"/>
    </location>
</feature>
<evidence type="ECO:0000313" key="2">
    <source>
        <dbReference type="EMBL" id="BES91660.1"/>
    </source>
</evidence>
<sequence>MAPRRKVSLEERKLQKRLAEKRRYERLMNDPDKALEMKMKNQEKKKKQKQEGKIKLISDMTEREKRSQRKRWRTSAKKSRTKKKPSQHREEEKFSNPMDLNYCDPSEVAEPSTQAAL</sequence>
<accession>A0ABN7AHC2</accession>
<organism evidence="2 3">
    <name type="scientific">Nesidiocoris tenuis</name>
    <dbReference type="NCBI Taxonomy" id="355587"/>
    <lineage>
        <taxon>Eukaryota</taxon>
        <taxon>Metazoa</taxon>
        <taxon>Ecdysozoa</taxon>
        <taxon>Arthropoda</taxon>
        <taxon>Hexapoda</taxon>
        <taxon>Insecta</taxon>
        <taxon>Pterygota</taxon>
        <taxon>Neoptera</taxon>
        <taxon>Paraneoptera</taxon>
        <taxon>Hemiptera</taxon>
        <taxon>Heteroptera</taxon>
        <taxon>Panheteroptera</taxon>
        <taxon>Cimicomorpha</taxon>
        <taxon>Miridae</taxon>
        <taxon>Dicyphina</taxon>
        <taxon>Nesidiocoris</taxon>
    </lineage>
</organism>